<proteinExistence type="predicted"/>
<feature type="non-terminal residue" evidence="2">
    <location>
        <position position="1"/>
    </location>
</feature>
<organism evidence="2">
    <name type="scientific">marine metagenome</name>
    <dbReference type="NCBI Taxonomy" id="408172"/>
    <lineage>
        <taxon>unclassified sequences</taxon>
        <taxon>metagenomes</taxon>
        <taxon>ecological metagenomes</taxon>
    </lineage>
</organism>
<sequence length="46" mass="5506">VKLKNRILNRLKRFHRPSRLDANPLSMGRLSAWHNPNRIKDKSKDQ</sequence>
<evidence type="ECO:0000313" key="2">
    <source>
        <dbReference type="EMBL" id="SVD26435.1"/>
    </source>
</evidence>
<reference evidence="2" key="1">
    <citation type="submission" date="2018-05" db="EMBL/GenBank/DDBJ databases">
        <authorList>
            <person name="Lanie J.A."/>
            <person name="Ng W.-L."/>
            <person name="Kazmierczak K.M."/>
            <person name="Andrzejewski T.M."/>
            <person name="Davidsen T.M."/>
            <person name="Wayne K.J."/>
            <person name="Tettelin H."/>
            <person name="Glass J.I."/>
            <person name="Rusch D."/>
            <person name="Podicherti R."/>
            <person name="Tsui H.-C.T."/>
            <person name="Winkler M.E."/>
        </authorList>
    </citation>
    <scope>NUCLEOTIDE SEQUENCE</scope>
</reference>
<gene>
    <name evidence="2" type="ORF">METZ01_LOCUS379289</name>
</gene>
<protein>
    <submittedName>
        <fullName evidence="2">Uncharacterized protein</fullName>
    </submittedName>
</protein>
<dbReference type="EMBL" id="UINC01139713">
    <property type="protein sequence ID" value="SVD26435.1"/>
    <property type="molecule type" value="Genomic_DNA"/>
</dbReference>
<accession>A0A382TXK7</accession>
<name>A0A382TXK7_9ZZZZ</name>
<evidence type="ECO:0000256" key="1">
    <source>
        <dbReference type="SAM" id="MobiDB-lite"/>
    </source>
</evidence>
<feature type="region of interest" description="Disordered" evidence="1">
    <location>
        <begin position="19"/>
        <end position="46"/>
    </location>
</feature>
<dbReference type="AlphaFoldDB" id="A0A382TXK7"/>